<dbReference type="PANTHER" id="PTHR48009:SF10">
    <property type="entry name" value="OS11G0644100 PROTEIN"/>
    <property type="match status" value="1"/>
</dbReference>
<dbReference type="AlphaFoldDB" id="N1QTY2"/>
<accession>N1QTY2</accession>
<feature type="domain" description="Leucine-rich repeat-containing N-terminal plant-type" evidence="6">
    <location>
        <begin position="34"/>
        <end position="73"/>
    </location>
</feature>
<dbReference type="InterPro" id="IPR032675">
    <property type="entry name" value="LRR_dom_sf"/>
</dbReference>
<keyword evidence="4" id="KW-1133">Transmembrane helix</keyword>
<evidence type="ECO:0000256" key="5">
    <source>
        <dbReference type="ARBA" id="ARBA00023136"/>
    </source>
</evidence>
<organism evidence="7">
    <name type="scientific">Aegilops tauschii</name>
    <name type="common">Tausch's goatgrass</name>
    <name type="synonym">Aegilops squarrosa</name>
    <dbReference type="NCBI Taxonomy" id="37682"/>
    <lineage>
        <taxon>Eukaryota</taxon>
        <taxon>Viridiplantae</taxon>
        <taxon>Streptophyta</taxon>
        <taxon>Embryophyta</taxon>
        <taxon>Tracheophyta</taxon>
        <taxon>Spermatophyta</taxon>
        <taxon>Magnoliopsida</taxon>
        <taxon>Liliopsida</taxon>
        <taxon>Poales</taxon>
        <taxon>Poaceae</taxon>
        <taxon>BOP clade</taxon>
        <taxon>Pooideae</taxon>
        <taxon>Triticodae</taxon>
        <taxon>Triticeae</taxon>
        <taxon>Triticinae</taxon>
        <taxon>Aegilops</taxon>
    </lineage>
</organism>
<dbReference type="InterPro" id="IPR053213">
    <property type="entry name" value="RLP29"/>
</dbReference>
<proteinExistence type="predicted"/>
<dbReference type="Pfam" id="PF08263">
    <property type="entry name" value="LRRNT_2"/>
    <property type="match status" value="1"/>
</dbReference>
<sequence length="522" mass="54464">MAARMTRRPAVFLLLAAALLAVAVQPAAATLHPVDYLALQAVRRALSDLPGSGFFASWDFTGDPCGFAGVSCSGDGRVVTLALGDPRAGAPGLSGAFPSAALARLSALSSLSLVPGRVSGGLSSAVAALPSLRFLALSGNLISGNLPGAFSPALRTVDLSKNSFSGKIPSSLLQIRSLRTLVLSHNSLSGEIPKTVSSPLVHLDLRNNRLSGGVPPLPMTVVYLSLAGNRLSGRVGGVLRRLTRLSFLDLGGNWFSGEVPGEVFSFRIGYLQLRKNAFSGELRPAGWLPSGATGDLRHNALSGRGPPQPASDDRCALTAGGGAGERGCSVPEREQVCWRGAGGDCGGGGGRAHAGALPSRQLPDRHQRARRAVERSGLKNNSAQTWTWGATRFQNVATLTSYGCTPALVDDEGSPQISPARKEGREDGTVAWPFLPRAKVSREAWPLSVAISAAGEVRDVAEGCALATESEGTLHDFADLLTGLTPIIQAARRSAAAASSTPASDPLRPMFFDRHDQTWHIL</sequence>
<evidence type="ECO:0000256" key="2">
    <source>
        <dbReference type="ARBA" id="ARBA00022692"/>
    </source>
</evidence>
<evidence type="ECO:0000256" key="4">
    <source>
        <dbReference type="ARBA" id="ARBA00022989"/>
    </source>
</evidence>
<dbReference type="SMART" id="SM00369">
    <property type="entry name" value="LRR_TYP"/>
    <property type="match status" value="3"/>
</dbReference>
<dbReference type="Pfam" id="PF00560">
    <property type="entry name" value="LRR_1"/>
    <property type="match status" value="1"/>
</dbReference>
<dbReference type="InterPro" id="IPR001611">
    <property type="entry name" value="Leu-rich_rpt"/>
</dbReference>
<evidence type="ECO:0000313" key="7">
    <source>
        <dbReference type="EnsemblPlants" id="EMT01394"/>
    </source>
</evidence>
<reference evidence="7" key="1">
    <citation type="submission" date="2015-06" db="UniProtKB">
        <authorList>
            <consortium name="EnsemblPlants"/>
        </authorList>
    </citation>
    <scope>IDENTIFICATION</scope>
</reference>
<name>N1QTY2_AEGTA</name>
<keyword evidence="3" id="KW-0677">Repeat</keyword>
<dbReference type="InterPro" id="IPR013210">
    <property type="entry name" value="LRR_N_plant-typ"/>
</dbReference>
<dbReference type="Gene3D" id="3.80.10.10">
    <property type="entry name" value="Ribonuclease Inhibitor"/>
    <property type="match status" value="1"/>
</dbReference>
<evidence type="ECO:0000256" key="3">
    <source>
        <dbReference type="ARBA" id="ARBA00022737"/>
    </source>
</evidence>
<dbReference type="EnsemblPlants" id="EMT01394">
    <property type="protein sequence ID" value="EMT01394"/>
    <property type="gene ID" value="F775_13109"/>
</dbReference>
<protein>
    <submittedName>
        <fullName evidence="7">Putative LRR receptor-like serine/threonine-protein kinase</fullName>
    </submittedName>
</protein>
<keyword evidence="1" id="KW-0433">Leucine-rich repeat</keyword>
<evidence type="ECO:0000259" key="6">
    <source>
        <dbReference type="Pfam" id="PF08263"/>
    </source>
</evidence>
<dbReference type="InterPro" id="IPR003591">
    <property type="entry name" value="Leu-rich_rpt_typical-subtyp"/>
</dbReference>
<dbReference type="SUPFAM" id="SSF52058">
    <property type="entry name" value="L domain-like"/>
    <property type="match status" value="1"/>
</dbReference>
<dbReference type="PANTHER" id="PTHR48009">
    <property type="entry name" value="LEUCINE-RICH REPEAT (LRR) FAMILY PROTEIN"/>
    <property type="match status" value="1"/>
</dbReference>
<dbReference type="Pfam" id="PF13855">
    <property type="entry name" value="LRR_8"/>
    <property type="match status" value="1"/>
</dbReference>
<keyword evidence="5" id="KW-0472">Membrane</keyword>
<evidence type="ECO:0000256" key="1">
    <source>
        <dbReference type="ARBA" id="ARBA00022614"/>
    </source>
</evidence>
<keyword evidence="2" id="KW-0812">Transmembrane</keyword>